<dbReference type="PROSITE" id="PS50949">
    <property type="entry name" value="HTH_GNTR"/>
    <property type="match status" value="1"/>
</dbReference>
<dbReference type="PRINTS" id="PR00035">
    <property type="entry name" value="HTHGNTR"/>
</dbReference>
<comment type="caution">
    <text evidence="5">The sequence shown here is derived from an EMBL/GenBank/DDBJ whole genome shotgun (WGS) entry which is preliminary data.</text>
</comment>
<dbReference type="SUPFAM" id="SSF48008">
    <property type="entry name" value="GntR ligand-binding domain-like"/>
    <property type="match status" value="1"/>
</dbReference>
<evidence type="ECO:0000256" key="3">
    <source>
        <dbReference type="ARBA" id="ARBA00023163"/>
    </source>
</evidence>
<organism evidence="5 6">
    <name type="scientific">Clostridium cibarium</name>
    <dbReference type="NCBI Taxonomy" id="2762247"/>
    <lineage>
        <taxon>Bacteria</taxon>
        <taxon>Bacillati</taxon>
        <taxon>Bacillota</taxon>
        <taxon>Clostridia</taxon>
        <taxon>Eubacteriales</taxon>
        <taxon>Clostridiaceae</taxon>
        <taxon>Clostridium</taxon>
    </lineage>
</organism>
<evidence type="ECO:0000313" key="6">
    <source>
        <dbReference type="Proteomes" id="UP000627781"/>
    </source>
</evidence>
<evidence type="ECO:0000256" key="2">
    <source>
        <dbReference type="ARBA" id="ARBA00023125"/>
    </source>
</evidence>
<feature type="domain" description="HTH gntR-type" evidence="4">
    <location>
        <begin position="10"/>
        <end position="77"/>
    </location>
</feature>
<keyword evidence="2" id="KW-0238">DNA-binding</keyword>
<keyword evidence="1" id="KW-0805">Transcription regulation</keyword>
<evidence type="ECO:0000259" key="4">
    <source>
        <dbReference type="PROSITE" id="PS50949"/>
    </source>
</evidence>
<dbReference type="PANTHER" id="PTHR43537">
    <property type="entry name" value="TRANSCRIPTIONAL REGULATOR, GNTR FAMILY"/>
    <property type="match status" value="1"/>
</dbReference>
<dbReference type="InterPro" id="IPR036390">
    <property type="entry name" value="WH_DNA-bd_sf"/>
</dbReference>
<dbReference type="SMART" id="SM00345">
    <property type="entry name" value="HTH_GNTR"/>
    <property type="match status" value="1"/>
</dbReference>
<dbReference type="InterPro" id="IPR008920">
    <property type="entry name" value="TF_FadR/GntR_C"/>
</dbReference>
<proteinExistence type="predicted"/>
<dbReference type="Gene3D" id="1.10.10.10">
    <property type="entry name" value="Winged helix-like DNA-binding domain superfamily/Winged helix DNA-binding domain"/>
    <property type="match status" value="1"/>
</dbReference>
<dbReference type="RefSeq" id="WP_143316751.1">
    <property type="nucleotide sequence ID" value="NZ_JACSRA010000006.1"/>
</dbReference>
<dbReference type="InterPro" id="IPR000524">
    <property type="entry name" value="Tscrpt_reg_HTH_GntR"/>
</dbReference>
<dbReference type="EMBL" id="JACSRA010000006">
    <property type="protein sequence ID" value="MBD7910768.1"/>
    <property type="molecule type" value="Genomic_DNA"/>
</dbReference>
<dbReference type="CDD" id="cd07377">
    <property type="entry name" value="WHTH_GntR"/>
    <property type="match status" value="1"/>
</dbReference>
<evidence type="ECO:0000256" key="1">
    <source>
        <dbReference type="ARBA" id="ARBA00023015"/>
    </source>
</evidence>
<accession>A0ABR8PRG8</accession>
<dbReference type="Pfam" id="PF07729">
    <property type="entry name" value="FCD"/>
    <property type="match status" value="1"/>
</dbReference>
<reference evidence="5 6" key="1">
    <citation type="submission" date="2020-08" db="EMBL/GenBank/DDBJ databases">
        <title>A Genomic Blueprint of the Chicken Gut Microbiome.</title>
        <authorList>
            <person name="Gilroy R."/>
            <person name="Ravi A."/>
            <person name="Getino M."/>
            <person name="Pursley I."/>
            <person name="Horton D.L."/>
            <person name="Alikhan N.-F."/>
            <person name="Baker D."/>
            <person name="Gharbi K."/>
            <person name="Hall N."/>
            <person name="Watson M."/>
            <person name="Adriaenssens E.M."/>
            <person name="Foster-Nyarko E."/>
            <person name="Jarju S."/>
            <person name="Secka A."/>
            <person name="Antonio M."/>
            <person name="Oren A."/>
            <person name="Chaudhuri R."/>
            <person name="La Ragione R.M."/>
            <person name="Hildebrand F."/>
            <person name="Pallen M.J."/>
        </authorList>
    </citation>
    <scope>NUCLEOTIDE SEQUENCE [LARGE SCALE GENOMIC DNA]</scope>
    <source>
        <strain evidence="5 6">Sa3CVN1</strain>
    </source>
</reference>
<dbReference type="PANTHER" id="PTHR43537:SF51">
    <property type="entry name" value="HTH-TYPE TRANSCRIPTIONAL REGULATOR LGOR-RELATED"/>
    <property type="match status" value="1"/>
</dbReference>
<dbReference type="Proteomes" id="UP000627781">
    <property type="component" value="Unassembled WGS sequence"/>
</dbReference>
<dbReference type="InterPro" id="IPR011711">
    <property type="entry name" value="GntR_C"/>
</dbReference>
<sequence>MVLYDKFEKESGKDYAYRVLRENIMSLELNPGELLSEIELSEKLGISRTPIREVLMKLKSEHLIEVKPQSGTYVSLIDLDLVQEARFMRFTLEEKVLKLACENFSEELFVELEKNLYAQQIIADMDGGEKEFHKLDNHFHELFFLGVNKENVWKSILNISTHYNRMRILSQAEDSKRDVVEQHREFIEVIKNKNIDRVESLISEHMRYTKNSWEHLLKEDNESHNFFKINK</sequence>
<keyword evidence="6" id="KW-1185">Reference proteome</keyword>
<gene>
    <name evidence="5" type="ORF">H9661_05280</name>
</gene>
<name>A0ABR8PRG8_9CLOT</name>
<dbReference type="InterPro" id="IPR036388">
    <property type="entry name" value="WH-like_DNA-bd_sf"/>
</dbReference>
<protein>
    <submittedName>
        <fullName evidence="5">GntR family transcriptional regulator</fullName>
    </submittedName>
</protein>
<evidence type="ECO:0000313" key="5">
    <source>
        <dbReference type="EMBL" id="MBD7910768.1"/>
    </source>
</evidence>
<dbReference type="SUPFAM" id="SSF46785">
    <property type="entry name" value="Winged helix' DNA-binding domain"/>
    <property type="match status" value="1"/>
</dbReference>
<keyword evidence="3" id="KW-0804">Transcription</keyword>
<dbReference type="Pfam" id="PF00392">
    <property type="entry name" value="GntR"/>
    <property type="match status" value="1"/>
</dbReference>
<dbReference type="Gene3D" id="1.20.120.530">
    <property type="entry name" value="GntR ligand-binding domain-like"/>
    <property type="match status" value="1"/>
</dbReference>
<dbReference type="SMART" id="SM00895">
    <property type="entry name" value="FCD"/>
    <property type="match status" value="1"/>
</dbReference>